<name>A0AAE0L9W7_9CHLO</name>
<evidence type="ECO:0000313" key="2">
    <source>
        <dbReference type="Proteomes" id="UP001190700"/>
    </source>
</evidence>
<organism evidence="1 2">
    <name type="scientific">Cymbomonas tetramitiformis</name>
    <dbReference type="NCBI Taxonomy" id="36881"/>
    <lineage>
        <taxon>Eukaryota</taxon>
        <taxon>Viridiplantae</taxon>
        <taxon>Chlorophyta</taxon>
        <taxon>Pyramimonadophyceae</taxon>
        <taxon>Pyramimonadales</taxon>
        <taxon>Pyramimonadaceae</taxon>
        <taxon>Cymbomonas</taxon>
    </lineage>
</organism>
<reference evidence="1 2" key="1">
    <citation type="journal article" date="2015" name="Genome Biol. Evol.">
        <title>Comparative Genomics of a Bacterivorous Green Alga Reveals Evolutionary Causalities and Consequences of Phago-Mixotrophic Mode of Nutrition.</title>
        <authorList>
            <person name="Burns J.A."/>
            <person name="Paasch A."/>
            <person name="Narechania A."/>
            <person name="Kim E."/>
        </authorList>
    </citation>
    <scope>NUCLEOTIDE SEQUENCE [LARGE SCALE GENOMIC DNA]</scope>
    <source>
        <strain evidence="1 2">PLY_AMNH</strain>
    </source>
</reference>
<gene>
    <name evidence="1" type="ORF">CYMTET_14548</name>
</gene>
<dbReference type="AlphaFoldDB" id="A0AAE0L9W7"/>
<dbReference type="Proteomes" id="UP001190700">
    <property type="component" value="Unassembled WGS sequence"/>
</dbReference>
<accession>A0AAE0L9W7</accession>
<proteinExistence type="predicted"/>
<evidence type="ECO:0000313" key="1">
    <source>
        <dbReference type="EMBL" id="KAK3277443.1"/>
    </source>
</evidence>
<keyword evidence="2" id="KW-1185">Reference proteome</keyword>
<comment type="caution">
    <text evidence="1">The sequence shown here is derived from an EMBL/GenBank/DDBJ whole genome shotgun (WGS) entry which is preliminary data.</text>
</comment>
<sequence>MVKFVEDAEDYRATRERVLFTPHQALETFFKYLELDNEASVNCHINASGKNVNGVGAAETTCARYSKKLGMRQEAVDDTTLYGRSAEDVREYEAAVARRAAELASARGELKVKMKRNSNRTLEDLEAELPGIFAAYTLEDEPHLIGRIGFHHLMRDSRLNTNALSCAEADNLFVKEEQREYEDLEQCVVGDLKMNYKEFVKIIKSLAARKYPYADDPQDGYKRVLSQYLVPFAKVKASKERFHVPEKCVPHPDPLQVNTQFTAEGVENMHKYDQVLKKIYAHYATLDQPLAQHCTWKAVRRRGNTLCRDEMMLFMINFGILPNLITRQKLMEVFRAVEAENDADEEVDEVVFPAFVELLSRMAGIVACNVHQYLLDSSTTVTQLNDAKKFLYCAPVEVQDGFEMLVKQRGHGLKGRLNFQVEKIDFHERMQENFRKAEESVLLEEQRKSQVRKALKDSIVSSEQQLKERNRARRIVGKPRVLPKMDAAAAGSALKSLPAPQAPPLFPNGCATFSASLPAPQAPPLFPKGCATFSASLPAPQAPPLFPKGCATFSASLPAPQAPPLFPNGMSFELVMHSAEGLPLFGALAGEVKRKKLSTVHTKYTLGKGVPLRGLGESPERFEVADELEAFEERLPLLQVPPGKVVESFGDQNNRCTRALKSMSDFTPLEQWAMKPTLPPKEDGQHINVYKSFIR</sequence>
<protein>
    <submittedName>
        <fullName evidence="1">Uncharacterized protein</fullName>
    </submittedName>
</protein>
<dbReference type="EMBL" id="LGRX02006104">
    <property type="protein sequence ID" value="KAK3277443.1"/>
    <property type="molecule type" value="Genomic_DNA"/>
</dbReference>